<dbReference type="AlphaFoldDB" id="A0A382SUR4"/>
<protein>
    <submittedName>
        <fullName evidence="1">Uncharacterized protein</fullName>
    </submittedName>
</protein>
<name>A0A382SUR4_9ZZZZ</name>
<organism evidence="1">
    <name type="scientific">marine metagenome</name>
    <dbReference type="NCBI Taxonomy" id="408172"/>
    <lineage>
        <taxon>unclassified sequences</taxon>
        <taxon>metagenomes</taxon>
        <taxon>ecological metagenomes</taxon>
    </lineage>
</organism>
<gene>
    <name evidence="1" type="ORF">METZ01_LOCUS366357</name>
</gene>
<proteinExistence type="predicted"/>
<sequence length="70" mass="8218">MLKFARETKQIERIVTLSPLTLMATNFHERNGAIQIGLNAETQNFEYSIADTRWEKYMKDAKKWFSLHVG</sequence>
<evidence type="ECO:0000313" key="1">
    <source>
        <dbReference type="EMBL" id="SVD13503.1"/>
    </source>
</evidence>
<reference evidence="1" key="1">
    <citation type="submission" date="2018-05" db="EMBL/GenBank/DDBJ databases">
        <authorList>
            <person name="Lanie J.A."/>
            <person name="Ng W.-L."/>
            <person name="Kazmierczak K.M."/>
            <person name="Andrzejewski T.M."/>
            <person name="Davidsen T.M."/>
            <person name="Wayne K.J."/>
            <person name="Tettelin H."/>
            <person name="Glass J.I."/>
            <person name="Rusch D."/>
            <person name="Podicherti R."/>
            <person name="Tsui H.-C.T."/>
            <person name="Winkler M.E."/>
        </authorList>
    </citation>
    <scope>NUCLEOTIDE SEQUENCE</scope>
</reference>
<accession>A0A382SUR4</accession>
<dbReference type="EMBL" id="UINC01131664">
    <property type="protein sequence ID" value="SVD13503.1"/>
    <property type="molecule type" value="Genomic_DNA"/>
</dbReference>